<dbReference type="InterPro" id="IPR039448">
    <property type="entry name" value="Beta_helix"/>
</dbReference>
<dbReference type="KEGG" id="knv:Pan216_48700"/>
<dbReference type="InterPro" id="IPR012334">
    <property type="entry name" value="Pectin_lyas_fold"/>
</dbReference>
<protein>
    <submittedName>
        <fullName evidence="2">Pectate lyase superfamily protein</fullName>
    </submittedName>
</protein>
<gene>
    <name evidence="2" type="ORF">Pan216_48700</name>
</gene>
<dbReference type="SMART" id="SM00710">
    <property type="entry name" value="PbH1"/>
    <property type="match status" value="5"/>
</dbReference>
<dbReference type="GO" id="GO:0016829">
    <property type="term" value="F:lyase activity"/>
    <property type="evidence" value="ECO:0007669"/>
    <property type="project" value="UniProtKB-KW"/>
</dbReference>
<proteinExistence type="predicted"/>
<evidence type="ECO:0000313" key="2">
    <source>
        <dbReference type="EMBL" id="QDU63989.1"/>
    </source>
</evidence>
<name>A0A518BAI4_9BACT</name>
<dbReference type="Proteomes" id="UP000317093">
    <property type="component" value="Chromosome"/>
</dbReference>
<dbReference type="SUPFAM" id="SSF51126">
    <property type="entry name" value="Pectin lyase-like"/>
    <property type="match status" value="1"/>
</dbReference>
<dbReference type="OrthoDB" id="256025at2"/>
<reference evidence="2 3" key="1">
    <citation type="submission" date="2019-02" db="EMBL/GenBank/DDBJ databases">
        <title>Deep-cultivation of Planctomycetes and their phenomic and genomic characterization uncovers novel biology.</title>
        <authorList>
            <person name="Wiegand S."/>
            <person name="Jogler M."/>
            <person name="Boedeker C."/>
            <person name="Pinto D."/>
            <person name="Vollmers J."/>
            <person name="Rivas-Marin E."/>
            <person name="Kohn T."/>
            <person name="Peeters S.H."/>
            <person name="Heuer A."/>
            <person name="Rast P."/>
            <person name="Oberbeckmann S."/>
            <person name="Bunk B."/>
            <person name="Jeske O."/>
            <person name="Meyerdierks A."/>
            <person name="Storesund J.E."/>
            <person name="Kallscheuer N."/>
            <person name="Luecker S."/>
            <person name="Lage O.M."/>
            <person name="Pohl T."/>
            <person name="Merkel B.J."/>
            <person name="Hornburger P."/>
            <person name="Mueller R.-W."/>
            <person name="Bruemmer F."/>
            <person name="Labrenz M."/>
            <person name="Spormann A.M."/>
            <person name="Op den Camp H."/>
            <person name="Overmann J."/>
            <person name="Amann R."/>
            <person name="Jetten M.S.M."/>
            <person name="Mascher T."/>
            <person name="Medema M.H."/>
            <person name="Devos D.P."/>
            <person name="Kaster A.-K."/>
            <person name="Ovreas L."/>
            <person name="Rohde M."/>
            <person name="Galperin M.Y."/>
            <person name="Jogler C."/>
        </authorList>
    </citation>
    <scope>NUCLEOTIDE SEQUENCE [LARGE SCALE GENOMIC DNA]</scope>
    <source>
        <strain evidence="2 3">Pan216</strain>
    </source>
</reference>
<dbReference type="EMBL" id="CP036279">
    <property type="protein sequence ID" value="QDU63989.1"/>
    <property type="molecule type" value="Genomic_DNA"/>
</dbReference>
<evidence type="ECO:0000259" key="1">
    <source>
        <dbReference type="Pfam" id="PF13229"/>
    </source>
</evidence>
<dbReference type="InterPro" id="IPR006626">
    <property type="entry name" value="PbH1"/>
</dbReference>
<dbReference type="InterPro" id="IPR011050">
    <property type="entry name" value="Pectin_lyase_fold/virulence"/>
</dbReference>
<organism evidence="2 3">
    <name type="scientific">Kolteria novifilia</name>
    <dbReference type="NCBI Taxonomy" id="2527975"/>
    <lineage>
        <taxon>Bacteria</taxon>
        <taxon>Pseudomonadati</taxon>
        <taxon>Planctomycetota</taxon>
        <taxon>Planctomycetia</taxon>
        <taxon>Kolteriales</taxon>
        <taxon>Kolteriaceae</taxon>
        <taxon>Kolteria</taxon>
    </lineage>
</organism>
<sequence length="395" mass="42283">MASENGATSNSGVTDSMHQFAFFVIGMTSWLVAAPQGEGRLLDLTSSPYAATADGTGDSRSALSRAFRDAQPGDTIYFPPGDYRVVLPGGALTIPAGVTLLGHGGESTILLESNASGTDYREFLRPSDNVTLEGLTIERAGSFTGVLLPFGGSASHVVVRDCRIVGHQSAHRGACHCFRVGFGTVRDFTLDQVTIEECAYGLFQSNDATGTIEEVTVTNCRFHRNTASDLEFNAPKGKMRRIVVRDCFFSDNQSKGASSGFAVGFANVRDGRVENCVIANYGSEALHVEDRSENIQLVGNKIVGGSRRQNNGVILVVNDSRHVTIADNFVDGRPNTNKPHLILVTAGGDKFPKPTKVTVTGNVLVNGPATRTWYLQPGSTAPREANIVVKWEPSK</sequence>
<accession>A0A518BAI4</accession>
<feature type="domain" description="Right handed beta helix" evidence="1">
    <location>
        <begin position="186"/>
        <end position="332"/>
    </location>
</feature>
<dbReference type="AlphaFoldDB" id="A0A518BAI4"/>
<keyword evidence="2" id="KW-0456">Lyase</keyword>
<dbReference type="Pfam" id="PF13229">
    <property type="entry name" value="Beta_helix"/>
    <property type="match status" value="1"/>
</dbReference>
<dbReference type="Gene3D" id="2.160.20.10">
    <property type="entry name" value="Single-stranded right-handed beta-helix, Pectin lyase-like"/>
    <property type="match status" value="1"/>
</dbReference>
<keyword evidence="3" id="KW-1185">Reference proteome</keyword>
<dbReference type="RefSeq" id="WP_145261873.1">
    <property type="nucleotide sequence ID" value="NZ_CP036279.1"/>
</dbReference>
<evidence type="ECO:0000313" key="3">
    <source>
        <dbReference type="Proteomes" id="UP000317093"/>
    </source>
</evidence>